<evidence type="ECO:0000313" key="3">
    <source>
        <dbReference type="Proteomes" id="UP001604336"/>
    </source>
</evidence>
<accession>A0ABD1Q876</accession>
<dbReference type="EMBL" id="JBFOLK010000012">
    <property type="protein sequence ID" value="KAL2472393.1"/>
    <property type="molecule type" value="Genomic_DNA"/>
</dbReference>
<reference evidence="3" key="1">
    <citation type="submission" date="2024-07" db="EMBL/GenBank/DDBJ databases">
        <title>Two chromosome-level genome assemblies of Korean endemic species Abeliophyllum distichum and Forsythia ovata (Oleaceae).</title>
        <authorList>
            <person name="Jang H."/>
        </authorList>
    </citation>
    <scope>NUCLEOTIDE SEQUENCE [LARGE SCALE GENOMIC DNA]</scope>
</reference>
<evidence type="ECO:0000256" key="1">
    <source>
        <dbReference type="SAM" id="Coils"/>
    </source>
</evidence>
<keyword evidence="3" id="KW-1185">Reference proteome</keyword>
<sequence length="167" mass="19577">MKRTSVDFQHSHNVDEESKAKLKYQTLANEYLELQKEFVSKKRKLKGAKQRRDKFFAEVRFLRRRHKYLCRIKDSNKGKDLLHLQNSDKEINAIEGERNRSAYDAAAGNSDAILVSNSHMKSEDDGGQHQVLEKEKRLAKWPKNGLVRDKAAEKRKISRHDQFTLRV</sequence>
<proteinExistence type="predicted"/>
<protein>
    <submittedName>
        <fullName evidence="2">Uncharacterized protein</fullName>
    </submittedName>
</protein>
<comment type="caution">
    <text evidence="2">The sequence shown here is derived from an EMBL/GenBank/DDBJ whole genome shotgun (WGS) entry which is preliminary data.</text>
</comment>
<dbReference type="PANTHER" id="PTHR34807:SF6">
    <property type="entry name" value="MYB-CC TYPE TRANSCRIPTION FACTOR LHEQLE-CONTAINING DOMAIN-CONTAINING PROTEIN"/>
    <property type="match status" value="1"/>
</dbReference>
<keyword evidence="1" id="KW-0175">Coiled coil</keyword>
<organism evidence="2 3">
    <name type="scientific">Abeliophyllum distichum</name>
    <dbReference type="NCBI Taxonomy" id="126358"/>
    <lineage>
        <taxon>Eukaryota</taxon>
        <taxon>Viridiplantae</taxon>
        <taxon>Streptophyta</taxon>
        <taxon>Embryophyta</taxon>
        <taxon>Tracheophyta</taxon>
        <taxon>Spermatophyta</taxon>
        <taxon>Magnoliopsida</taxon>
        <taxon>eudicotyledons</taxon>
        <taxon>Gunneridae</taxon>
        <taxon>Pentapetalae</taxon>
        <taxon>asterids</taxon>
        <taxon>lamiids</taxon>
        <taxon>Lamiales</taxon>
        <taxon>Oleaceae</taxon>
        <taxon>Forsythieae</taxon>
        <taxon>Abeliophyllum</taxon>
    </lineage>
</organism>
<dbReference type="PANTHER" id="PTHR34807">
    <property type="entry name" value="OS08G0270800 PROTEIN"/>
    <property type="match status" value="1"/>
</dbReference>
<name>A0ABD1Q876_9LAMI</name>
<dbReference type="AlphaFoldDB" id="A0ABD1Q876"/>
<gene>
    <name evidence="2" type="ORF">Adt_40529</name>
</gene>
<dbReference type="Proteomes" id="UP001604336">
    <property type="component" value="Unassembled WGS sequence"/>
</dbReference>
<feature type="coiled-coil region" evidence="1">
    <location>
        <begin position="17"/>
        <end position="51"/>
    </location>
</feature>
<evidence type="ECO:0000313" key="2">
    <source>
        <dbReference type="EMBL" id="KAL2472393.1"/>
    </source>
</evidence>